<dbReference type="RefSeq" id="WP_149920681.1">
    <property type="nucleotide sequence ID" value="NZ_VVYV01000088.1"/>
</dbReference>
<evidence type="ECO:0000313" key="1">
    <source>
        <dbReference type="EMBL" id="KAA5411955.1"/>
    </source>
</evidence>
<gene>
    <name evidence="1" type="ORF">F2Y81_27505</name>
</gene>
<reference evidence="1 2" key="1">
    <citation type="journal article" date="2019" name="Nat. Med.">
        <title>A library of human gut bacterial isolates paired with longitudinal multiomics data enables mechanistic microbiome research.</title>
        <authorList>
            <person name="Poyet M."/>
            <person name="Groussin M."/>
            <person name="Gibbons S.M."/>
            <person name="Avila-Pacheco J."/>
            <person name="Jiang X."/>
            <person name="Kearney S.M."/>
            <person name="Perrotta A.R."/>
            <person name="Berdy B."/>
            <person name="Zhao S."/>
            <person name="Lieberman T.D."/>
            <person name="Swanson P.K."/>
            <person name="Smith M."/>
            <person name="Roesemann S."/>
            <person name="Alexander J.E."/>
            <person name="Rich S.A."/>
            <person name="Livny J."/>
            <person name="Vlamakis H."/>
            <person name="Clish C."/>
            <person name="Bullock K."/>
            <person name="Deik A."/>
            <person name="Scott J."/>
            <person name="Pierce K.A."/>
            <person name="Xavier R.J."/>
            <person name="Alm E.J."/>
        </authorList>
    </citation>
    <scope>NUCLEOTIDE SEQUENCE [LARGE SCALE GENOMIC DNA]</scope>
    <source>
        <strain evidence="1 2">BIOML-A6</strain>
    </source>
</reference>
<protein>
    <submittedName>
        <fullName evidence="1">Uncharacterized protein</fullName>
    </submittedName>
</protein>
<dbReference type="EMBL" id="VVYV01000088">
    <property type="protein sequence ID" value="KAA5411955.1"/>
    <property type="molecule type" value="Genomic_DNA"/>
</dbReference>
<accession>A0A642PNM3</accession>
<dbReference type="AlphaFoldDB" id="A0A642PNM3"/>
<organism evidence="1 2">
    <name type="scientific">Bacteroides cellulosilyticus</name>
    <dbReference type="NCBI Taxonomy" id="246787"/>
    <lineage>
        <taxon>Bacteria</taxon>
        <taxon>Pseudomonadati</taxon>
        <taxon>Bacteroidota</taxon>
        <taxon>Bacteroidia</taxon>
        <taxon>Bacteroidales</taxon>
        <taxon>Bacteroidaceae</taxon>
        <taxon>Bacteroides</taxon>
    </lineage>
</organism>
<dbReference type="Proteomes" id="UP000448877">
    <property type="component" value="Unassembled WGS sequence"/>
</dbReference>
<name>A0A642PNM3_9BACE</name>
<proteinExistence type="predicted"/>
<sequence>MIRFIFIFISFIYFTELYSQDIVVQKVSEILPTFGYNYKKGKVVWIDFPVKLLVKNESDNEVSINSAFYYGYVIKYSINRKRWDYRLLYKCNEEDSIVGYVNVVDDIDSKVQKEYYIFTRHPVDVKDDFQVLFKDIIAERSKDSINNIWRIHPSCLSEFQNEYLRNLIANDSVRIHLYSKEKDQFSVKLPLDVNKVIHQ</sequence>
<comment type="caution">
    <text evidence="1">The sequence shown here is derived from an EMBL/GenBank/DDBJ whole genome shotgun (WGS) entry which is preliminary data.</text>
</comment>
<evidence type="ECO:0000313" key="2">
    <source>
        <dbReference type="Proteomes" id="UP000448877"/>
    </source>
</evidence>